<sequence length="329" mass="38441">HGRRPERRAGQRHHLQGPVPAGPQRPQLEIPLPRRGLLVCQPGREGRDGLHGRQAQVQAQRQDGRPLPRQELLRRDLGDHDPRPRRQGIPRHRARPDWLLQEQQARRLPVQRQAARLQHARPARRRRRRQRHRHRPLVRRHADDDLWPAVPGDRRRARHRQRHRPRGLRPEGRPLHPHRPVAHLRGRLDLRVHPRLRAARLLPWRVEGGLRRLGPHARQRLQRLPARCLCALPGQDCRPRPDPARGPLLQGHQGPHPAPHRRERHHRHRRPVVAARRRRQARPLRPPRPPDRRRAPQRTPHHVPRRGPLAPDFGARGVPQGSAGLAVGL</sequence>
<dbReference type="AlphaFoldDB" id="A0A0G4N9M3"/>
<feature type="compositionally biased region" description="Basic residues" evidence="1">
    <location>
        <begin position="85"/>
        <end position="94"/>
    </location>
</feature>
<feature type="non-terminal residue" evidence="2">
    <location>
        <position position="329"/>
    </location>
</feature>
<dbReference type="EMBL" id="CVQI01033094">
    <property type="protein sequence ID" value="CRK43158.1"/>
    <property type="molecule type" value="Genomic_DNA"/>
</dbReference>
<name>A0A0G4N9M3_VERLO</name>
<protein>
    <submittedName>
        <fullName evidence="2">Uncharacterized protein</fullName>
    </submittedName>
</protein>
<feature type="compositionally biased region" description="Basic residues" evidence="1">
    <location>
        <begin position="155"/>
        <end position="167"/>
    </location>
</feature>
<evidence type="ECO:0000256" key="1">
    <source>
        <dbReference type="SAM" id="MobiDB-lite"/>
    </source>
</evidence>
<dbReference type="Proteomes" id="UP000045706">
    <property type="component" value="Unassembled WGS sequence"/>
</dbReference>
<feature type="compositionally biased region" description="Basic residues" evidence="1">
    <location>
        <begin position="295"/>
        <end position="305"/>
    </location>
</feature>
<evidence type="ECO:0000313" key="3">
    <source>
        <dbReference type="Proteomes" id="UP000045706"/>
    </source>
</evidence>
<feature type="compositionally biased region" description="Basic residues" evidence="1">
    <location>
        <begin position="118"/>
        <end position="139"/>
    </location>
</feature>
<reference evidence="3" key="1">
    <citation type="submission" date="2015-05" db="EMBL/GenBank/DDBJ databases">
        <authorList>
            <person name="Fogelqvist Johan"/>
        </authorList>
    </citation>
    <scope>NUCLEOTIDE SEQUENCE [LARGE SCALE GENOMIC DNA]</scope>
</reference>
<feature type="region of interest" description="Disordered" evidence="1">
    <location>
        <begin position="1"/>
        <end position="179"/>
    </location>
</feature>
<accession>A0A0G4N9M3</accession>
<proteinExistence type="predicted"/>
<gene>
    <name evidence="2" type="ORF">BN1723_019123</name>
</gene>
<evidence type="ECO:0000313" key="2">
    <source>
        <dbReference type="EMBL" id="CRK43158.1"/>
    </source>
</evidence>
<feature type="non-terminal residue" evidence="2">
    <location>
        <position position="1"/>
    </location>
</feature>
<feature type="region of interest" description="Disordered" evidence="1">
    <location>
        <begin position="240"/>
        <end position="329"/>
    </location>
</feature>
<feature type="compositionally biased region" description="Basic residues" evidence="1">
    <location>
        <begin position="258"/>
        <end position="282"/>
    </location>
</feature>
<organism evidence="2 3">
    <name type="scientific">Verticillium longisporum</name>
    <name type="common">Verticillium dahliae var. longisporum</name>
    <dbReference type="NCBI Taxonomy" id="100787"/>
    <lineage>
        <taxon>Eukaryota</taxon>
        <taxon>Fungi</taxon>
        <taxon>Dikarya</taxon>
        <taxon>Ascomycota</taxon>
        <taxon>Pezizomycotina</taxon>
        <taxon>Sordariomycetes</taxon>
        <taxon>Hypocreomycetidae</taxon>
        <taxon>Glomerellales</taxon>
        <taxon>Plectosphaerellaceae</taxon>
        <taxon>Verticillium</taxon>
    </lineage>
</organism>
<feature type="compositionally biased region" description="Basic and acidic residues" evidence="1">
    <location>
        <begin position="62"/>
        <end position="84"/>
    </location>
</feature>
<feature type="compositionally biased region" description="Basic residues" evidence="1">
    <location>
        <begin position="1"/>
        <end position="15"/>
    </location>
</feature>